<dbReference type="EMBL" id="JPMD01000002">
    <property type="protein sequence ID" value="KEZ88529.1"/>
    <property type="molecule type" value="Genomic_DNA"/>
</dbReference>
<dbReference type="Proteomes" id="UP000028542">
    <property type="component" value="Unassembled WGS sequence"/>
</dbReference>
<dbReference type="PANTHER" id="PTHR47505:SF1">
    <property type="entry name" value="DNA UTILIZATION PROTEIN YHGH"/>
    <property type="match status" value="1"/>
</dbReference>
<protein>
    <recommendedName>
        <fullName evidence="2">Phosphoribosyltransferase domain-containing protein</fullName>
    </recommendedName>
</protein>
<dbReference type="CDD" id="cd06223">
    <property type="entry name" value="PRTases_typeI"/>
    <property type="match status" value="1"/>
</dbReference>
<dbReference type="InterPro" id="IPR029057">
    <property type="entry name" value="PRTase-like"/>
</dbReference>
<keyword evidence="4" id="KW-1185">Reference proteome</keyword>
<dbReference type="InterPro" id="IPR051910">
    <property type="entry name" value="ComF/GntX_DNA_util-trans"/>
</dbReference>
<comment type="caution">
    <text evidence="3">The sequence shown here is derived from an EMBL/GenBank/DDBJ whole genome shotgun (WGS) entry which is preliminary data.</text>
</comment>
<dbReference type="SUPFAM" id="SSF53271">
    <property type="entry name" value="PRTase-like"/>
    <property type="match status" value="1"/>
</dbReference>
<sequence length="226" mass="25824">MGRGSFEIIKQIVDNILSTIYGIDDKCIICDEYEDKDYICEKCKKSINIINIESLITYQDEEFISYSLGFYGYELKKLILKLKYNKSFLAGKILAGYMCDFILENLKDKVDILTFIPSSKSALKSRGFNQCEVLCKYISKNCKIPYKELLYKASDSADQIGLDNIKRWENIKDSFIVKNKKEIEGKRVLIIDDVITSGATAFYAAKAIKEIKANEVFILTAAKSRV</sequence>
<dbReference type="Gene3D" id="3.40.50.2020">
    <property type="match status" value="1"/>
</dbReference>
<feature type="domain" description="Phosphoribosyltransferase" evidence="2">
    <location>
        <begin position="171"/>
        <end position="221"/>
    </location>
</feature>
<dbReference type="STRING" id="318464.IO99_02555"/>
<evidence type="ECO:0000313" key="3">
    <source>
        <dbReference type="EMBL" id="KEZ88529.1"/>
    </source>
</evidence>
<dbReference type="RefSeq" id="WP_035129773.1">
    <property type="nucleotide sequence ID" value="NZ_JPMD01000002.1"/>
</dbReference>
<comment type="similarity">
    <text evidence="1">Belongs to the ComF/GntX family.</text>
</comment>
<dbReference type="PANTHER" id="PTHR47505">
    <property type="entry name" value="DNA UTILIZATION PROTEIN YHGH"/>
    <property type="match status" value="1"/>
</dbReference>
<dbReference type="Pfam" id="PF00156">
    <property type="entry name" value="Pribosyltran"/>
    <property type="match status" value="1"/>
</dbReference>
<evidence type="ECO:0000256" key="1">
    <source>
        <dbReference type="ARBA" id="ARBA00008007"/>
    </source>
</evidence>
<name>A0A084JHU5_9CLOT</name>
<dbReference type="InterPro" id="IPR000836">
    <property type="entry name" value="PRTase_dom"/>
</dbReference>
<dbReference type="eggNOG" id="COG1040">
    <property type="taxonomic scope" value="Bacteria"/>
</dbReference>
<organism evidence="3 4">
    <name type="scientific">Clostridium sulfidigenes</name>
    <dbReference type="NCBI Taxonomy" id="318464"/>
    <lineage>
        <taxon>Bacteria</taxon>
        <taxon>Bacillati</taxon>
        <taxon>Bacillota</taxon>
        <taxon>Clostridia</taxon>
        <taxon>Eubacteriales</taxon>
        <taxon>Clostridiaceae</taxon>
        <taxon>Clostridium</taxon>
    </lineage>
</organism>
<gene>
    <name evidence="3" type="ORF">IO99_02555</name>
</gene>
<evidence type="ECO:0000313" key="4">
    <source>
        <dbReference type="Proteomes" id="UP000028542"/>
    </source>
</evidence>
<evidence type="ECO:0000259" key="2">
    <source>
        <dbReference type="Pfam" id="PF00156"/>
    </source>
</evidence>
<accession>A0A084JHU5</accession>
<dbReference type="AlphaFoldDB" id="A0A084JHU5"/>
<proteinExistence type="inferred from homology"/>
<reference evidence="3 4" key="1">
    <citation type="submission" date="2014-07" db="EMBL/GenBank/DDBJ databases">
        <title>Draft genome of Clostridium sulfidigenes 113A isolated from sediments associated with methane hydrate from Krishna Godavari basin.</title>
        <authorList>
            <person name="Honkalas V.S."/>
            <person name="Dabir A.P."/>
            <person name="Arora P."/>
            <person name="Dhakephalkar P.K."/>
        </authorList>
    </citation>
    <scope>NUCLEOTIDE SEQUENCE [LARGE SCALE GENOMIC DNA]</scope>
    <source>
        <strain evidence="3 4">113A</strain>
    </source>
</reference>